<comment type="caution">
    <text evidence="1">The sequence shown here is derived from an EMBL/GenBank/DDBJ whole genome shotgun (WGS) entry which is preliminary data.</text>
</comment>
<dbReference type="EMBL" id="MFZG01000024">
    <property type="protein sequence ID" value="OGK16307.1"/>
    <property type="molecule type" value="Genomic_DNA"/>
</dbReference>
<dbReference type="Proteomes" id="UP000177208">
    <property type="component" value="Unassembled WGS sequence"/>
</dbReference>
<protein>
    <submittedName>
        <fullName evidence="1">Uncharacterized protein</fullName>
    </submittedName>
</protein>
<organism evidence="1 2">
    <name type="scientific">Candidatus Roizmanbacteria bacterium RIFCSPHIGHO2_01_FULL_39_12c</name>
    <dbReference type="NCBI Taxonomy" id="1802031"/>
    <lineage>
        <taxon>Bacteria</taxon>
        <taxon>Candidatus Roizmaniibacteriota</taxon>
    </lineage>
</organism>
<gene>
    <name evidence="1" type="ORF">A2774_05185</name>
</gene>
<sequence>MLRRPESYEIDISSIELLKKIPSKSGWREREKYFIPAVSSSLEELESLKTTRNNSLGAFKPKSVEDFIIEDDSGEWNEKQQKVLQQSSLFKQDKCIQKKVPYKFRYLFHSSDKECNGHDIQIFDWETAQSYWRFNRVL</sequence>
<dbReference type="AlphaFoldDB" id="A0A1F7GBR3"/>
<reference evidence="1 2" key="1">
    <citation type="journal article" date="2016" name="Nat. Commun.">
        <title>Thousands of microbial genomes shed light on interconnected biogeochemical processes in an aquifer system.</title>
        <authorList>
            <person name="Anantharaman K."/>
            <person name="Brown C.T."/>
            <person name="Hug L.A."/>
            <person name="Sharon I."/>
            <person name="Castelle C.J."/>
            <person name="Probst A.J."/>
            <person name="Thomas B.C."/>
            <person name="Singh A."/>
            <person name="Wilkins M.J."/>
            <person name="Karaoz U."/>
            <person name="Brodie E.L."/>
            <person name="Williams K.H."/>
            <person name="Hubbard S.S."/>
            <person name="Banfield J.F."/>
        </authorList>
    </citation>
    <scope>NUCLEOTIDE SEQUENCE [LARGE SCALE GENOMIC DNA]</scope>
</reference>
<evidence type="ECO:0000313" key="1">
    <source>
        <dbReference type="EMBL" id="OGK16307.1"/>
    </source>
</evidence>
<proteinExistence type="predicted"/>
<evidence type="ECO:0000313" key="2">
    <source>
        <dbReference type="Proteomes" id="UP000177208"/>
    </source>
</evidence>
<accession>A0A1F7GBR3</accession>
<name>A0A1F7GBR3_9BACT</name>